<evidence type="ECO:0000313" key="3">
    <source>
        <dbReference type="Proteomes" id="UP000444316"/>
    </source>
</evidence>
<keyword evidence="1" id="KW-0233">DNA recombination</keyword>
<name>A0A845I0W3_9BURK</name>
<keyword evidence="3" id="KW-1185">Reference proteome</keyword>
<dbReference type="SUPFAM" id="SSF56349">
    <property type="entry name" value="DNA breaking-rejoining enzymes"/>
    <property type="match status" value="1"/>
</dbReference>
<dbReference type="AlphaFoldDB" id="A0A845I0W3"/>
<dbReference type="InterPro" id="IPR011010">
    <property type="entry name" value="DNA_brk_join_enz"/>
</dbReference>
<protein>
    <recommendedName>
        <fullName evidence="4">Integrase</fullName>
    </recommendedName>
</protein>
<organism evidence="2 3">
    <name type="scientific">Duganella fentianensis</name>
    <dbReference type="NCBI Taxonomy" id="2692177"/>
    <lineage>
        <taxon>Bacteria</taxon>
        <taxon>Pseudomonadati</taxon>
        <taxon>Pseudomonadota</taxon>
        <taxon>Betaproteobacteria</taxon>
        <taxon>Burkholderiales</taxon>
        <taxon>Oxalobacteraceae</taxon>
        <taxon>Telluria group</taxon>
        <taxon>Duganella</taxon>
    </lineage>
</organism>
<evidence type="ECO:0008006" key="4">
    <source>
        <dbReference type="Google" id="ProtNLM"/>
    </source>
</evidence>
<dbReference type="GO" id="GO:0003677">
    <property type="term" value="F:DNA binding"/>
    <property type="evidence" value="ECO:0007669"/>
    <property type="project" value="InterPro"/>
</dbReference>
<evidence type="ECO:0000256" key="1">
    <source>
        <dbReference type="ARBA" id="ARBA00023172"/>
    </source>
</evidence>
<evidence type="ECO:0000313" key="2">
    <source>
        <dbReference type="EMBL" id="MYN46772.1"/>
    </source>
</evidence>
<sequence length="668" mass="75849">MSIRAYKKDHLKELAPPLVAVEASAAWTSSSPIDDLNFWTQHTKYPVKVSLTIFRDGEDKRANPGGSWSGAMSGRPKLIAQLAPVLKELVEFASRRTVDKYYHSFRTWWRIFDALDGKTKPVETVADLTEVHRQYAVDQGMHRLAFSNFVRVVNLARLSEGLPQLHWFAPEREEQKRYLPPEWQTKAIRLKIKHEWFSALFRWDRATELMSGSAPANTEEQRLLANYQRFGSLYSELEPVLPNSDELRGDLAPWEFSGRGLSIPDMLRGRFPDAYDIRIAFHLCLATTGWNPSVLLDLDVTKPFIETHPKDPRRYLLRGFKARGKSEQLTEGLLSSQGSAGMILKRLMKQTEVLRIEVKRNLAEKAKAFRLLQKSNANSEVLDNARKELVKLEYVARSPWLYVTAQTGIAALDAASYHRRLDRENKGSFVQQVVQVINQTQAPDRQITAITASDFRDAYAAYAYQVSGGMVLFVMKALGHRRVSTTQRYLKNTLLNESSQGLYRTFSNALWHEVKFHGRVDPTILARWSRDGEPTASDRQRLEDYRALRRSRIGVGCKDPANPPSRIAPNFRASGASQCNVHRCTLCEENAVIFPDSLDGLCKRQAELEHIQSTISVAAFLESSFGEELDNTRKALACFDPIAMDTALQAWRKAISDGRHRVINLEGA</sequence>
<dbReference type="GO" id="GO:0015074">
    <property type="term" value="P:DNA integration"/>
    <property type="evidence" value="ECO:0007669"/>
    <property type="project" value="InterPro"/>
</dbReference>
<proteinExistence type="predicted"/>
<dbReference type="InterPro" id="IPR013762">
    <property type="entry name" value="Integrase-like_cat_sf"/>
</dbReference>
<gene>
    <name evidence="2" type="ORF">GTP23_17150</name>
</gene>
<dbReference type="EMBL" id="WWCL01000004">
    <property type="protein sequence ID" value="MYN46772.1"/>
    <property type="molecule type" value="Genomic_DNA"/>
</dbReference>
<comment type="caution">
    <text evidence="2">The sequence shown here is derived from an EMBL/GenBank/DDBJ whole genome shotgun (WGS) entry which is preliminary data.</text>
</comment>
<reference evidence="2" key="1">
    <citation type="submission" date="2019-12" db="EMBL/GenBank/DDBJ databases">
        <title>Novel species isolated from a subtropical stream in China.</title>
        <authorList>
            <person name="Lu H."/>
        </authorList>
    </citation>
    <scope>NUCLEOTIDE SEQUENCE [LARGE SCALE GENOMIC DNA]</scope>
    <source>
        <strain evidence="2">FT93W</strain>
    </source>
</reference>
<dbReference type="RefSeq" id="WP_161036264.1">
    <property type="nucleotide sequence ID" value="NZ_WWCL01000004.1"/>
</dbReference>
<dbReference type="GO" id="GO:0006310">
    <property type="term" value="P:DNA recombination"/>
    <property type="evidence" value="ECO:0007669"/>
    <property type="project" value="UniProtKB-KW"/>
</dbReference>
<accession>A0A845I0W3</accession>
<dbReference type="Gene3D" id="1.10.443.10">
    <property type="entry name" value="Intergrase catalytic core"/>
    <property type="match status" value="1"/>
</dbReference>
<dbReference type="Proteomes" id="UP000444316">
    <property type="component" value="Unassembled WGS sequence"/>
</dbReference>